<evidence type="ECO:0000259" key="11">
    <source>
        <dbReference type="PROSITE" id="PS50011"/>
    </source>
</evidence>
<keyword evidence="3" id="KW-0808">Transferase</keyword>
<evidence type="ECO:0000313" key="13">
    <source>
        <dbReference type="Proteomes" id="UP000217199"/>
    </source>
</evidence>
<dbReference type="PANTHER" id="PTHR24356:SF1">
    <property type="entry name" value="SERINE_THREONINE-PROTEIN KINASE GREATWALL"/>
    <property type="match status" value="1"/>
</dbReference>
<keyword evidence="4 9" id="KW-0547">Nucleotide-binding</keyword>
<sequence>MLKGLKIMTHRLRRTSTSRKLTKRKFRLNEETDKDHKRRDESASASSLGGGALPPPYPEGGIPGIIITENIRVEIRPDRGEDTFGNVTEAEIGSERRDGVETMEGHILQCNDVHDMHILEAIPEELLDGRRIDHELEDDRVVVGGTGGVGGGEFCSIIPPSPRSSSESSSSLGNYPIQNPTILAKLVEKDMDSNSTEEDEEDKELGGDSSSVASIEVFATPTGSKVSLTSENSIIELGRALSTTNPSEPNLGIPITSHLPAPSPAPGPTLGSGPIRPPRPPTLGLSDLSSNQYSNSVLSWPLHVPHDNDPSFPPVHGKRSKHVRHSMQDVTFEHEFPTRRRSRSLLQTPSQYPHLHQSYLQPNYPHPHRPHILNGGTWLLPVSVLTPTIYPFEYQFGGLIGEGGFGKVLLALHIGTYDQYAMKVIALRRIRSRKEAASISNEVRVLRRLREAERAEIPFLACAAPMKDWLWQYRGNVHMVLNYYAGGDLGRGADSFPELRDPRHFKLMAAEVVIAILVLHDMGIVHHDVKPTNILVDSDGHCVLTDYGGSCFISPPTSRTMRTSIPTPPATLQTHHMHNNDDIGEKTHQSYRNHRNQQQEQEKQEQQQQEQQSKHVPIITLRYAAPEVLLNGRDGQVIDYASDFWSLGVTLFELASGQDLIEEMDDEEAARRIQTGQIDMDRLILASAYPGLRALLNELLVFDPTKRLRGHAIRSHPYFSEFLQRDWTSIFSKYRPPFMPNRQAPVNPRNTSYEVIERPGERLLEDADEEVVNLWLEEGGVRLKHHRASEFYRTHGRNARLGIPEFGPGVGTWGWDWNGNWERERDQGESGVGRDTEKRQRNRGRRRGNEGGVTEHESVWWT</sequence>
<dbReference type="Proteomes" id="UP000217199">
    <property type="component" value="Unassembled WGS sequence"/>
</dbReference>
<feature type="region of interest" description="Disordered" evidence="10">
    <location>
        <begin position="256"/>
        <end position="282"/>
    </location>
</feature>
<feature type="compositionally biased region" description="Basic and acidic residues" evidence="10">
    <location>
        <begin position="578"/>
        <end position="588"/>
    </location>
</feature>
<dbReference type="Gene3D" id="1.10.510.10">
    <property type="entry name" value="Transferase(Phosphotransferase) domain 1"/>
    <property type="match status" value="1"/>
</dbReference>
<name>A0A286UE19_9AGAM</name>
<reference evidence="12 13" key="1">
    <citation type="journal article" date="2017" name="Mol. Ecol.">
        <title>Comparative and population genomic landscape of Phellinus noxius: A hypervariable fungus causing root rot in trees.</title>
        <authorList>
            <person name="Chung C.L."/>
            <person name="Lee T.J."/>
            <person name="Akiba M."/>
            <person name="Lee H.H."/>
            <person name="Kuo T.H."/>
            <person name="Liu D."/>
            <person name="Ke H.M."/>
            <person name="Yokoi T."/>
            <person name="Roa M.B."/>
            <person name="Lu M.J."/>
            <person name="Chang Y.Y."/>
            <person name="Ann P.J."/>
            <person name="Tsai J.N."/>
            <person name="Chen C.Y."/>
            <person name="Tzean S.S."/>
            <person name="Ota Y."/>
            <person name="Hattori T."/>
            <person name="Sahashi N."/>
            <person name="Liou R.F."/>
            <person name="Kikuchi T."/>
            <person name="Tsai I.J."/>
        </authorList>
    </citation>
    <scope>NUCLEOTIDE SEQUENCE [LARGE SCALE GENOMIC DNA]</scope>
    <source>
        <strain evidence="12 13">FFPRI411160</strain>
    </source>
</reference>
<keyword evidence="5 12" id="KW-0418">Kinase</keyword>
<dbReference type="OrthoDB" id="10252171at2759"/>
<dbReference type="InterPro" id="IPR050236">
    <property type="entry name" value="Ser_Thr_kinase_AGC"/>
</dbReference>
<keyword evidence="6 9" id="KW-0067">ATP-binding</keyword>
<dbReference type="InterPro" id="IPR000719">
    <property type="entry name" value="Prot_kinase_dom"/>
</dbReference>
<dbReference type="EMBL" id="NBII01000006">
    <property type="protein sequence ID" value="PAV17817.1"/>
    <property type="molecule type" value="Genomic_DNA"/>
</dbReference>
<evidence type="ECO:0000256" key="3">
    <source>
        <dbReference type="ARBA" id="ARBA00022679"/>
    </source>
</evidence>
<dbReference type="Gene3D" id="3.30.200.20">
    <property type="entry name" value="Phosphorylase Kinase, domain 1"/>
    <property type="match status" value="1"/>
</dbReference>
<feature type="compositionally biased region" description="Polar residues" evidence="10">
    <location>
        <begin position="558"/>
        <end position="574"/>
    </location>
</feature>
<evidence type="ECO:0000256" key="6">
    <source>
        <dbReference type="ARBA" id="ARBA00022840"/>
    </source>
</evidence>
<evidence type="ECO:0000256" key="1">
    <source>
        <dbReference type="ARBA" id="ARBA00012513"/>
    </source>
</evidence>
<dbReference type="SUPFAM" id="SSF56112">
    <property type="entry name" value="Protein kinase-like (PK-like)"/>
    <property type="match status" value="1"/>
</dbReference>
<comment type="catalytic activity">
    <reaction evidence="8">
        <text>L-seryl-[protein] + ATP = O-phospho-L-seryl-[protein] + ADP + H(+)</text>
        <dbReference type="Rhea" id="RHEA:17989"/>
        <dbReference type="Rhea" id="RHEA-COMP:9863"/>
        <dbReference type="Rhea" id="RHEA-COMP:11604"/>
        <dbReference type="ChEBI" id="CHEBI:15378"/>
        <dbReference type="ChEBI" id="CHEBI:29999"/>
        <dbReference type="ChEBI" id="CHEBI:30616"/>
        <dbReference type="ChEBI" id="CHEBI:83421"/>
        <dbReference type="ChEBI" id="CHEBI:456216"/>
        <dbReference type="EC" id="2.7.11.1"/>
    </reaction>
</comment>
<dbReference type="InterPro" id="IPR008271">
    <property type="entry name" value="Ser/Thr_kinase_AS"/>
</dbReference>
<evidence type="ECO:0000256" key="4">
    <source>
        <dbReference type="ARBA" id="ARBA00022741"/>
    </source>
</evidence>
<dbReference type="EC" id="2.7.11.1" evidence="1"/>
<feature type="compositionally biased region" description="Basic and acidic residues" evidence="10">
    <location>
        <begin position="824"/>
        <end position="839"/>
    </location>
</feature>
<evidence type="ECO:0000313" key="12">
    <source>
        <dbReference type="EMBL" id="PAV17817.1"/>
    </source>
</evidence>
<protein>
    <recommendedName>
        <fullName evidence="1">non-specific serine/threonine protein kinase</fullName>
        <ecNumber evidence="1">2.7.11.1</ecNumber>
    </recommendedName>
</protein>
<dbReference type="Pfam" id="PF00069">
    <property type="entry name" value="Pkinase"/>
    <property type="match status" value="2"/>
</dbReference>
<evidence type="ECO:0000256" key="10">
    <source>
        <dbReference type="SAM" id="MobiDB-lite"/>
    </source>
</evidence>
<dbReference type="PROSITE" id="PS00108">
    <property type="entry name" value="PROTEIN_KINASE_ST"/>
    <property type="match status" value="1"/>
</dbReference>
<dbReference type="AlphaFoldDB" id="A0A286UE19"/>
<evidence type="ECO:0000256" key="8">
    <source>
        <dbReference type="ARBA" id="ARBA00048679"/>
    </source>
</evidence>
<comment type="caution">
    <text evidence="12">The sequence shown here is derived from an EMBL/GenBank/DDBJ whole genome shotgun (WGS) entry which is preliminary data.</text>
</comment>
<feature type="region of interest" description="Disordered" evidence="10">
    <location>
        <begin position="824"/>
        <end position="862"/>
    </location>
</feature>
<feature type="region of interest" description="Disordered" evidence="10">
    <location>
        <begin position="14"/>
        <end position="61"/>
    </location>
</feature>
<evidence type="ECO:0000256" key="9">
    <source>
        <dbReference type="PROSITE-ProRule" id="PRU10141"/>
    </source>
</evidence>
<dbReference type="PANTHER" id="PTHR24356">
    <property type="entry name" value="SERINE/THREONINE-PROTEIN KINASE"/>
    <property type="match status" value="1"/>
</dbReference>
<dbReference type="InParanoid" id="A0A286UE19"/>
<feature type="region of interest" description="Disordered" evidence="10">
    <location>
        <begin position="190"/>
        <end position="210"/>
    </location>
</feature>
<organism evidence="12 13">
    <name type="scientific">Pyrrhoderma noxium</name>
    <dbReference type="NCBI Taxonomy" id="2282107"/>
    <lineage>
        <taxon>Eukaryota</taxon>
        <taxon>Fungi</taxon>
        <taxon>Dikarya</taxon>
        <taxon>Basidiomycota</taxon>
        <taxon>Agaricomycotina</taxon>
        <taxon>Agaricomycetes</taxon>
        <taxon>Hymenochaetales</taxon>
        <taxon>Hymenochaetaceae</taxon>
        <taxon>Pyrrhoderma</taxon>
    </lineage>
</organism>
<keyword evidence="13" id="KW-1185">Reference proteome</keyword>
<dbReference type="PROSITE" id="PS00107">
    <property type="entry name" value="PROTEIN_KINASE_ATP"/>
    <property type="match status" value="1"/>
</dbReference>
<evidence type="ECO:0000256" key="7">
    <source>
        <dbReference type="ARBA" id="ARBA00047899"/>
    </source>
</evidence>
<feature type="compositionally biased region" description="Basic and acidic residues" evidence="10">
    <location>
        <begin position="847"/>
        <end position="862"/>
    </location>
</feature>
<evidence type="ECO:0000256" key="5">
    <source>
        <dbReference type="ARBA" id="ARBA00022777"/>
    </source>
</evidence>
<dbReference type="InterPro" id="IPR017441">
    <property type="entry name" value="Protein_kinase_ATP_BS"/>
</dbReference>
<feature type="binding site" evidence="9">
    <location>
        <position position="423"/>
    </location>
    <ligand>
        <name>ATP</name>
        <dbReference type="ChEBI" id="CHEBI:30616"/>
    </ligand>
</feature>
<dbReference type="PROSITE" id="PS50011">
    <property type="entry name" value="PROTEIN_KINASE_DOM"/>
    <property type="match status" value="1"/>
</dbReference>
<feature type="domain" description="Protein kinase" evidence="11">
    <location>
        <begin position="394"/>
        <end position="719"/>
    </location>
</feature>
<keyword evidence="2" id="KW-0723">Serine/threonine-protein kinase</keyword>
<feature type="region of interest" description="Disordered" evidence="10">
    <location>
        <begin position="558"/>
        <end position="613"/>
    </location>
</feature>
<dbReference type="STRING" id="2282107.A0A286UE19"/>
<feature type="compositionally biased region" description="Basic and acidic residues" evidence="10">
    <location>
        <begin position="27"/>
        <end position="42"/>
    </location>
</feature>
<dbReference type="GO" id="GO:0005524">
    <property type="term" value="F:ATP binding"/>
    <property type="evidence" value="ECO:0007669"/>
    <property type="project" value="UniProtKB-UniRule"/>
</dbReference>
<feature type="compositionally biased region" description="Basic residues" evidence="10">
    <location>
        <begin position="14"/>
        <end position="26"/>
    </location>
</feature>
<comment type="catalytic activity">
    <reaction evidence="7">
        <text>L-threonyl-[protein] + ATP = O-phospho-L-threonyl-[protein] + ADP + H(+)</text>
        <dbReference type="Rhea" id="RHEA:46608"/>
        <dbReference type="Rhea" id="RHEA-COMP:11060"/>
        <dbReference type="Rhea" id="RHEA-COMP:11605"/>
        <dbReference type="ChEBI" id="CHEBI:15378"/>
        <dbReference type="ChEBI" id="CHEBI:30013"/>
        <dbReference type="ChEBI" id="CHEBI:30616"/>
        <dbReference type="ChEBI" id="CHEBI:61977"/>
        <dbReference type="ChEBI" id="CHEBI:456216"/>
        <dbReference type="EC" id="2.7.11.1"/>
    </reaction>
</comment>
<dbReference type="SMART" id="SM00220">
    <property type="entry name" value="S_TKc"/>
    <property type="match status" value="1"/>
</dbReference>
<proteinExistence type="predicted"/>
<gene>
    <name evidence="12" type="ORF">PNOK_0630300</name>
</gene>
<dbReference type="GO" id="GO:0004674">
    <property type="term" value="F:protein serine/threonine kinase activity"/>
    <property type="evidence" value="ECO:0007669"/>
    <property type="project" value="UniProtKB-KW"/>
</dbReference>
<dbReference type="InterPro" id="IPR011009">
    <property type="entry name" value="Kinase-like_dom_sf"/>
</dbReference>
<evidence type="ECO:0000256" key="2">
    <source>
        <dbReference type="ARBA" id="ARBA00022527"/>
    </source>
</evidence>
<accession>A0A286UE19</accession>